<proteinExistence type="predicted"/>
<dbReference type="EMBL" id="JADJMH010000034">
    <property type="protein sequence ID" value="MBK7677298.1"/>
    <property type="molecule type" value="Genomic_DNA"/>
</dbReference>
<organism evidence="1 2">
    <name type="scientific">Candidatus Accumulibacter proximus</name>
    <dbReference type="NCBI Taxonomy" id="2954385"/>
    <lineage>
        <taxon>Bacteria</taxon>
        <taxon>Pseudomonadati</taxon>
        <taxon>Pseudomonadota</taxon>
        <taxon>Betaproteobacteria</taxon>
        <taxon>Candidatus Accumulibacter</taxon>
    </lineage>
</organism>
<gene>
    <name evidence="1" type="ORF">IPJ27_22470</name>
</gene>
<reference evidence="1 2" key="1">
    <citation type="submission" date="2020-10" db="EMBL/GenBank/DDBJ databases">
        <title>Connecting structure to function with the recovery of over 1000 high-quality activated sludge metagenome-assembled genomes encoding full-length rRNA genes using long-read sequencing.</title>
        <authorList>
            <person name="Singleton C.M."/>
            <person name="Petriglieri F."/>
            <person name="Kristensen J.M."/>
            <person name="Kirkegaard R.H."/>
            <person name="Michaelsen T.Y."/>
            <person name="Andersen M.H."/>
            <person name="Karst S.M."/>
            <person name="Dueholm M.S."/>
            <person name="Nielsen P.H."/>
            <person name="Albertsen M."/>
        </authorList>
    </citation>
    <scope>NUCLEOTIDE SEQUENCE [LARGE SCALE GENOMIC DNA]</scope>
    <source>
        <strain evidence="1">EsbW_18-Q3-R4-48_BATAC.285</strain>
    </source>
</reference>
<comment type="caution">
    <text evidence="1">The sequence shown here is derived from an EMBL/GenBank/DDBJ whole genome shotgun (WGS) entry which is preliminary data.</text>
</comment>
<dbReference type="Proteomes" id="UP000697998">
    <property type="component" value="Unassembled WGS sequence"/>
</dbReference>
<evidence type="ECO:0000313" key="2">
    <source>
        <dbReference type="Proteomes" id="UP000697998"/>
    </source>
</evidence>
<evidence type="ECO:0000313" key="1">
    <source>
        <dbReference type="EMBL" id="MBK7677298.1"/>
    </source>
</evidence>
<name>A0A935Q1L9_9PROT</name>
<accession>A0A935Q1L9</accession>
<protein>
    <submittedName>
        <fullName evidence="1">Uncharacterized protein</fullName>
    </submittedName>
</protein>
<dbReference type="AlphaFoldDB" id="A0A935Q1L9"/>
<sequence length="215" mass="23096">MLNPVKGFLLEYALSVPPLVLAFDFNPQQITRNRSVTITLGSTPATRGGFDFFLPTETPRVSQGVSLEPESFDVEILLDATDRMNDGDAIACSLGVEPELATLRSMVEPKTQGPGGVQMLASLGMGGSRAFQRNESASVMLFVWGTHVLPVFLKTVDVTESAHLPSLVPYRATVKLTMQVIEGNNPFYLMEKVRQTAFAALHTGQAAAAAIGGLL</sequence>